<evidence type="ECO:0000313" key="5">
    <source>
        <dbReference type="Proteomes" id="UP000002320"/>
    </source>
</evidence>
<reference evidence="3" key="1">
    <citation type="submission" date="2007-03" db="EMBL/GenBank/DDBJ databases">
        <title>Annotation of Culex pipiens quinquefasciatus.</title>
        <authorList>
            <consortium name="The Broad Institute Genome Sequencing Platform"/>
            <person name="Atkinson P.W."/>
            <person name="Hemingway J."/>
            <person name="Christensen B.M."/>
            <person name="Higgs S."/>
            <person name="Kodira C."/>
            <person name="Hannick L."/>
            <person name="Megy K."/>
            <person name="O'Leary S."/>
            <person name="Pearson M."/>
            <person name="Haas B.J."/>
            <person name="Mauceli E."/>
            <person name="Wortman J.R."/>
            <person name="Lee N.H."/>
            <person name="Guigo R."/>
            <person name="Stanke M."/>
            <person name="Alvarado L."/>
            <person name="Amedeo P."/>
            <person name="Antoine C.H."/>
            <person name="Arensburger P."/>
            <person name="Bidwell S.L."/>
            <person name="Crawford M."/>
            <person name="Camaro F."/>
            <person name="Devon K."/>
            <person name="Engels R."/>
            <person name="Hammond M."/>
            <person name="Howarth C."/>
            <person name="Koehrsen M."/>
            <person name="Lawson D."/>
            <person name="Montgomery P."/>
            <person name="Nene V."/>
            <person name="Nusbaum C."/>
            <person name="Puiu D."/>
            <person name="Romero-Severson J."/>
            <person name="Severson D.W."/>
            <person name="Shumway M."/>
            <person name="Sisk P."/>
            <person name="Stolte C."/>
            <person name="Zeng Q."/>
            <person name="Eisenstadt E."/>
            <person name="Fraser-Liggett C."/>
            <person name="Strausberg R."/>
            <person name="Galagan J."/>
            <person name="Birren B."/>
            <person name="Collins F.H."/>
        </authorList>
    </citation>
    <scope>NUCLEOTIDE SEQUENCE [LARGE SCALE GENOMIC DNA]</scope>
    <source>
        <strain evidence="3">JHB</strain>
    </source>
</reference>
<name>B0W8F2_CULQU</name>
<evidence type="ECO:0000313" key="3">
    <source>
        <dbReference type="EMBL" id="EDS38881.1"/>
    </source>
</evidence>
<feature type="compositionally biased region" description="Basic and acidic residues" evidence="1">
    <location>
        <begin position="77"/>
        <end position="87"/>
    </location>
</feature>
<dbReference type="eggNOG" id="KOG2295">
    <property type="taxonomic scope" value="Eukaryota"/>
</dbReference>
<dbReference type="STRING" id="7176.B0W8F2"/>
<dbReference type="PANTHER" id="PTHR13165:SF0">
    <property type="entry name" value="SERRATE RNA EFFECTOR MOLECULE HOMOLOG"/>
    <property type="match status" value="1"/>
</dbReference>
<dbReference type="VEuPathDB" id="VectorBase:CPIJ002830"/>
<dbReference type="HOGENOM" id="CLU_092568_0_0_1"/>
<proteinExistence type="predicted"/>
<feature type="region of interest" description="Disordered" evidence="1">
    <location>
        <begin position="1"/>
        <end position="87"/>
    </location>
</feature>
<feature type="region of interest" description="Disordered" evidence="1">
    <location>
        <begin position="115"/>
        <end position="140"/>
    </location>
</feature>
<accession>B0W8F2</accession>
<evidence type="ECO:0000259" key="2">
    <source>
        <dbReference type="Pfam" id="PF12066"/>
    </source>
</evidence>
<dbReference type="GO" id="GO:0031053">
    <property type="term" value="P:primary miRNA processing"/>
    <property type="evidence" value="ECO:0007669"/>
    <property type="project" value="TreeGrafter"/>
</dbReference>
<dbReference type="EMBL" id="DS231858">
    <property type="protein sequence ID" value="EDS38881.1"/>
    <property type="molecule type" value="Genomic_DNA"/>
</dbReference>
<dbReference type="Pfam" id="PF12066">
    <property type="entry name" value="SERRATE_Ars2_N"/>
    <property type="match status" value="1"/>
</dbReference>
<dbReference type="GO" id="GO:0016604">
    <property type="term" value="C:nuclear body"/>
    <property type="evidence" value="ECO:0007669"/>
    <property type="project" value="TreeGrafter"/>
</dbReference>
<keyword evidence="5" id="KW-1185">Reference proteome</keyword>
<feature type="domain" description="SERRATE/Ars2 N-terminal" evidence="2">
    <location>
        <begin position="149"/>
        <end position="214"/>
    </location>
</feature>
<gene>
    <name evidence="4" type="primary">6034705</name>
    <name evidence="3" type="ORF">CpipJ_CPIJ002830</name>
</gene>
<dbReference type="InterPro" id="IPR039727">
    <property type="entry name" value="SE/Ars2"/>
</dbReference>
<evidence type="ECO:0000313" key="4">
    <source>
        <dbReference type="EnsemblMetazoa" id="CPIJ002830-PA"/>
    </source>
</evidence>
<evidence type="ECO:0000256" key="1">
    <source>
        <dbReference type="SAM" id="MobiDB-lite"/>
    </source>
</evidence>
<dbReference type="EnsemblMetazoa" id="CPIJ002830-RA">
    <property type="protein sequence ID" value="CPIJ002830-PA"/>
    <property type="gene ID" value="CPIJ002830"/>
</dbReference>
<feature type="compositionally biased region" description="Basic and acidic residues" evidence="1">
    <location>
        <begin position="8"/>
        <end position="22"/>
    </location>
</feature>
<dbReference type="KEGG" id="cqu:CpipJ_CPIJ002830"/>
<dbReference type="OrthoDB" id="342064at2759"/>
<dbReference type="PANTHER" id="PTHR13165">
    <property type="entry name" value="ARSENITE-RESISTANCE PROTEIN 2"/>
    <property type="match status" value="1"/>
</dbReference>
<dbReference type="OMA" id="NEHESPP"/>
<dbReference type="InParanoid" id="B0W8F2"/>
<dbReference type="InterPro" id="IPR021933">
    <property type="entry name" value="SERRATE/Ars2_N"/>
</dbReference>
<reference evidence="4" key="2">
    <citation type="submission" date="2021-02" db="UniProtKB">
        <authorList>
            <consortium name="EnsemblMetazoa"/>
        </authorList>
    </citation>
    <scope>IDENTIFICATION</scope>
    <source>
        <strain evidence="4">JHB</strain>
    </source>
</reference>
<organism>
    <name type="scientific">Culex quinquefasciatus</name>
    <name type="common">Southern house mosquito</name>
    <name type="synonym">Culex pungens</name>
    <dbReference type="NCBI Taxonomy" id="7176"/>
    <lineage>
        <taxon>Eukaryota</taxon>
        <taxon>Metazoa</taxon>
        <taxon>Ecdysozoa</taxon>
        <taxon>Arthropoda</taxon>
        <taxon>Hexapoda</taxon>
        <taxon>Insecta</taxon>
        <taxon>Pterygota</taxon>
        <taxon>Neoptera</taxon>
        <taxon>Endopterygota</taxon>
        <taxon>Diptera</taxon>
        <taxon>Nematocera</taxon>
        <taxon>Culicoidea</taxon>
        <taxon>Culicidae</taxon>
        <taxon>Culicinae</taxon>
        <taxon>Culicini</taxon>
        <taxon>Culex</taxon>
        <taxon>Culex</taxon>
    </lineage>
</organism>
<sequence length="263" mass="30200">MGDSDDEYDRKRRDKFRGERGSAGDSYPRGADRSERSRGRDDWPERGRPRQDYRDYRPPPRDRGYSPVREGPPMKRMRGEGWGDEGRGGRFGGHDSYGMYGGYGGGHDHYGGMHGGGGGGPYGHPAPMHQREPQSSGDMQTQPCMMTLKQFLATQDDAISDSEAIQKYNDYKLEFKRQQLNEFFVAHKDEEWFKIKYHPEESQKRKDEQFGFLKFSPRVSSCREKLTECPCTPPLANGLSREPELPVREKLNVLETIKKQHSD</sequence>
<protein>
    <submittedName>
        <fullName evidence="3 4">Arsenite-resistance protein</fullName>
    </submittedName>
</protein>
<dbReference type="Proteomes" id="UP000002320">
    <property type="component" value="Unassembled WGS sequence"/>
</dbReference>
<feature type="compositionally biased region" description="Basic and acidic residues" evidence="1">
    <location>
        <begin position="30"/>
        <end position="64"/>
    </location>
</feature>
<dbReference type="AlphaFoldDB" id="B0W8F2"/>
<dbReference type="VEuPathDB" id="VectorBase:CQUJHB014515"/>